<keyword evidence="5" id="KW-0325">Glycoprotein</keyword>
<protein>
    <recommendedName>
        <fullName evidence="6">Carboxypeptidase</fullName>
        <ecNumber evidence="6">3.4.16.-</ecNumber>
    </recommendedName>
</protein>
<dbReference type="SUPFAM" id="SSF53474">
    <property type="entry name" value="alpha/beta-Hydrolases"/>
    <property type="match status" value="1"/>
</dbReference>
<dbReference type="InterPro" id="IPR033124">
    <property type="entry name" value="Ser_caboxypep_his_AS"/>
</dbReference>
<evidence type="ECO:0000256" key="4">
    <source>
        <dbReference type="ARBA" id="ARBA00022801"/>
    </source>
</evidence>
<dbReference type="AlphaFoldDB" id="A0A6A6DIN8"/>
<evidence type="ECO:0000313" key="9">
    <source>
        <dbReference type="Proteomes" id="UP000800200"/>
    </source>
</evidence>
<dbReference type="PROSITE" id="PS00131">
    <property type="entry name" value="CARBOXYPEPT_SER_SER"/>
    <property type="match status" value="1"/>
</dbReference>
<dbReference type="PANTHER" id="PTHR11802:SF404">
    <property type="entry name" value="CARBOXYPEPTIDASE"/>
    <property type="match status" value="1"/>
</dbReference>
<dbReference type="Proteomes" id="UP000800200">
    <property type="component" value="Unassembled WGS sequence"/>
</dbReference>
<keyword evidence="9" id="KW-1185">Reference proteome</keyword>
<evidence type="ECO:0000256" key="1">
    <source>
        <dbReference type="ARBA" id="ARBA00009431"/>
    </source>
</evidence>
<keyword evidence="6" id="KW-0732">Signal</keyword>
<keyword evidence="3 6" id="KW-0645">Protease</keyword>
<comment type="similarity">
    <text evidence="1 6">Belongs to the peptidase S10 family.</text>
</comment>
<dbReference type="EMBL" id="ML994676">
    <property type="protein sequence ID" value="KAF2178318.1"/>
    <property type="molecule type" value="Genomic_DNA"/>
</dbReference>
<sequence length="722" mass="78383">MQFQLSPIVLASAISLVPFSVAQFSPPVTYDTVLKSPINPNITISYKSPDPGTCTTAFSTQKQYTGYVHLPPFTLEQYQQNYSINTFFWFVEARQEPEKAPLTIWLNGGPGSSSMIGLFREAGPCEVVQMNDGTYGTQARMWGWDRSSNILFIDQPTQVGFSYDTAENASLNLFPVQAQDKYTERPESLPSGHPAWAFLNGTFPSGEEFSIPNTSVIAASASWHFMQGFLSAFPQYNPGTRPNGTTTAPTGVNLFAESYGGQYGPAFASFYETQNAKRVNGDIPRNSTLEIKLASIGIINGIVDELIQAPFWPKFAYNNTYGIQAIDQTEQLNALSDFNGRFGCKELINECRESMKAHDPQGEGDDDETNTICNNAKNACNSILNVFTNSDKSVYDIRAKSTTAFPSYAYLEYLNSADVLRSIGAKVNYTESSTRVLEAFYKTGDEIRGTQLSSLASLLTLGVRVAFIYGDADYICNWYGGEAVSLELARLLSTYSTMFPAAGYADIIANNSYVGGAVRQYGNLSFSRIYDAGHLVPAYQSETAFTVFTRIIEGTDIGTGAKISLSTFATKGPANSNYANKVHDEPKSICWARAIRDTCDDKQIEQIEAGKGVVIHGVWYAKESDYTPPPSSVTAGVPGSLPTIAPTASGQNGGQGSTTSSIPLTGVYTATGTPKPTSGASSLRLQPRQAWISNPYGTLLDSTQGKLRWIIPVACVGGVFVL</sequence>
<name>A0A6A6DIN8_9PEZI</name>
<dbReference type="GO" id="GO:0006508">
    <property type="term" value="P:proteolysis"/>
    <property type="evidence" value="ECO:0007669"/>
    <property type="project" value="UniProtKB-KW"/>
</dbReference>
<dbReference type="InterPro" id="IPR001563">
    <property type="entry name" value="Peptidase_S10"/>
</dbReference>
<proteinExistence type="inferred from homology"/>
<dbReference type="GO" id="GO:0000324">
    <property type="term" value="C:fungal-type vacuole"/>
    <property type="evidence" value="ECO:0007669"/>
    <property type="project" value="TreeGrafter"/>
</dbReference>
<accession>A0A6A6DIN8</accession>
<dbReference type="PROSITE" id="PS00560">
    <property type="entry name" value="CARBOXYPEPT_SER_HIS"/>
    <property type="match status" value="1"/>
</dbReference>
<evidence type="ECO:0000256" key="2">
    <source>
        <dbReference type="ARBA" id="ARBA00022645"/>
    </source>
</evidence>
<keyword evidence="4 6" id="KW-0378">Hydrolase</keyword>
<feature type="region of interest" description="Disordered" evidence="7">
    <location>
        <begin position="647"/>
        <end position="684"/>
    </location>
</feature>
<keyword evidence="2 6" id="KW-0121">Carboxypeptidase</keyword>
<gene>
    <name evidence="8" type="ORF">K469DRAFT_335622</name>
</gene>
<feature type="compositionally biased region" description="Polar residues" evidence="7">
    <location>
        <begin position="668"/>
        <end position="684"/>
    </location>
</feature>
<evidence type="ECO:0000256" key="6">
    <source>
        <dbReference type="RuleBase" id="RU361156"/>
    </source>
</evidence>
<dbReference type="EC" id="3.4.16.-" evidence="6"/>
<dbReference type="InterPro" id="IPR018202">
    <property type="entry name" value="Ser_caboxypep_ser_AS"/>
</dbReference>
<dbReference type="InterPro" id="IPR029058">
    <property type="entry name" value="AB_hydrolase_fold"/>
</dbReference>
<evidence type="ECO:0000256" key="5">
    <source>
        <dbReference type="ARBA" id="ARBA00023180"/>
    </source>
</evidence>
<feature type="chain" id="PRO_5025708271" description="Carboxypeptidase" evidence="6">
    <location>
        <begin position="23"/>
        <end position="722"/>
    </location>
</feature>
<dbReference type="PRINTS" id="PR00724">
    <property type="entry name" value="CRBOXYPTASEC"/>
</dbReference>
<reference evidence="8" key="1">
    <citation type="journal article" date="2020" name="Stud. Mycol.">
        <title>101 Dothideomycetes genomes: a test case for predicting lifestyles and emergence of pathogens.</title>
        <authorList>
            <person name="Haridas S."/>
            <person name="Albert R."/>
            <person name="Binder M."/>
            <person name="Bloem J."/>
            <person name="Labutti K."/>
            <person name="Salamov A."/>
            <person name="Andreopoulos B."/>
            <person name="Baker S."/>
            <person name="Barry K."/>
            <person name="Bills G."/>
            <person name="Bluhm B."/>
            <person name="Cannon C."/>
            <person name="Castanera R."/>
            <person name="Culley D."/>
            <person name="Daum C."/>
            <person name="Ezra D."/>
            <person name="Gonzalez J."/>
            <person name="Henrissat B."/>
            <person name="Kuo A."/>
            <person name="Liang C."/>
            <person name="Lipzen A."/>
            <person name="Lutzoni F."/>
            <person name="Magnuson J."/>
            <person name="Mondo S."/>
            <person name="Nolan M."/>
            <person name="Ohm R."/>
            <person name="Pangilinan J."/>
            <person name="Park H.-J."/>
            <person name="Ramirez L."/>
            <person name="Alfaro M."/>
            <person name="Sun H."/>
            <person name="Tritt A."/>
            <person name="Yoshinaga Y."/>
            <person name="Zwiers L.-H."/>
            <person name="Turgeon B."/>
            <person name="Goodwin S."/>
            <person name="Spatafora J."/>
            <person name="Crous P."/>
            <person name="Grigoriev I."/>
        </authorList>
    </citation>
    <scope>NUCLEOTIDE SEQUENCE</scope>
    <source>
        <strain evidence="8">CBS 207.26</strain>
    </source>
</reference>
<feature type="signal peptide" evidence="6">
    <location>
        <begin position="1"/>
        <end position="22"/>
    </location>
</feature>
<evidence type="ECO:0000256" key="7">
    <source>
        <dbReference type="SAM" id="MobiDB-lite"/>
    </source>
</evidence>
<organism evidence="8 9">
    <name type="scientific">Zopfia rhizophila CBS 207.26</name>
    <dbReference type="NCBI Taxonomy" id="1314779"/>
    <lineage>
        <taxon>Eukaryota</taxon>
        <taxon>Fungi</taxon>
        <taxon>Dikarya</taxon>
        <taxon>Ascomycota</taxon>
        <taxon>Pezizomycotina</taxon>
        <taxon>Dothideomycetes</taxon>
        <taxon>Dothideomycetes incertae sedis</taxon>
        <taxon>Zopfiaceae</taxon>
        <taxon>Zopfia</taxon>
    </lineage>
</organism>
<evidence type="ECO:0000313" key="8">
    <source>
        <dbReference type="EMBL" id="KAF2178318.1"/>
    </source>
</evidence>
<dbReference type="Gene3D" id="3.40.50.1820">
    <property type="entry name" value="alpha/beta hydrolase"/>
    <property type="match status" value="1"/>
</dbReference>
<dbReference type="OrthoDB" id="443318at2759"/>
<evidence type="ECO:0000256" key="3">
    <source>
        <dbReference type="ARBA" id="ARBA00022670"/>
    </source>
</evidence>
<dbReference type="Pfam" id="PF00450">
    <property type="entry name" value="Peptidase_S10"/>
    <property type="match status" value="1"/>
</dbReference>
<dbReference type="GO" id="GO:0004185">
    <property type="term" value="F:serine-type carboxypeptidase activity"/>
    <property type="evidence" value="ECO:0007669"/>
    <property type="project" value="UniProtKB-UniRule"/>
</dbReference>
<dbReference type="PANTHER" id="PTHR11802">
    <property type="entry name" value="SERINE PROTEASE FAMILY S10 SERINE CARBOXYPEPTIDASE"/>
    <property type="match status" value="1"/>
</dbReference>